<dbReference type="EMBL" id="CM055756">
    <property type="protein sequence ID" value="KAJ7989517.1"/>
    <property type="molecule type" value="Genomic_DNA"/>
</dbReference>
<protein>
    <submittedName>
        <fullName evidence="1">Uncharacterized protein</fullName>
    </submittedName>
</protein>
<proteinExistence type="predicted"/>
<accession>A0ACC2FDT7</accession>
<organism evidence="1 2">
    <name type="scientific">Dallia pectoralis</name>
    <name type="common">Alaska blackfish</name>
    <dbReference type="NCBI Taxonomy" id="75939"/>
    <lineage>
        <taxon>Eukaryota</taxon>
        <taxon>Metazoa</taxon>
        <taxon>Chordata</taxon>
        <taxon>Craniata</taxon>
        <taxon>Vertebrata</taxon>
        <taxon>Euteleostomi</taxon>
        <taxon>Actinopterygii</taxon>
        <taxon>Neopterygii</taxon>
        <taxon>Teleostei</taxon>
        <taxon>Protacanthopterygii</taxon>
        <taxon>Esociformes</taxon>
        <taxon>Umbridae</taxon>
        <taxon>Dallia</taxon>
    </lineage>
</organism>
<gene>
    <name evidence="1" type="ORF">DPEC_G00305370</name>
</gene>
<dbReference type="Proteomes" id="UP001157502">
    <property type="component" value="Chromosome 29"/>
</dbReference>
<evidence type="ECO:0000313" key="1">
    <source>
        <dbReference type="EMBL" id="KAJ7989517.1"/>
    </source>
</evidence>
<reference evidence="1" key="1">
    <citation type="submission" date="2021-05" db="EMBL/GenBank/DDBJ databases">
        <authorList>
            <person name="Pan Q."/>
            <person name="Jouanno E."/>
            <person name="Zahm M."/>
            <person name="Klopp C."/>
            <person name="Cabau C."/>
            <person name="Louis A."/>
            <person name="Berthelot C."/>
            <person name="Parey E."/>
            <person name="Roest Crollius H."/>
            <person name="Montfort J."/>
            <person name="Robinson-Rechavi M."/>
            <person name="Bouchez O."/>
            <person name="Lampietro C."/>
            <person name="Lopez Roques C."/>
            <person name="Donnadieu C."/>
            <person name="Postlethwait J."/>
            <person name="Bobe J."/>
            <person name="Dillon D."/>
            <person name="Chandos A."/>
            <person name="von Hippel F."/>
            <person name="Guiguen Y."/>
        </authorList>
    </citation>
    <scope>NUCLEOTIDE SEQUENCE</scope>
    <source>
        <strain evidence="1">YG-Jan2019</strain>
    </source>
</reference>
<comment type="caution">
    <text evidence="1">The sequence shown here is derived from an EMBL/GenBank/DDBJ whole genome shotgun (WGS) entry which is preliminary data.</text>
</comment>
<evidence type="ECO:0000313" key="2">
    <source>
        <dbReference type="Proteomes" id="UP001157502"/>
    </source>
</evidence>
<sequence>MCRRSVRNVAIIPVCIRIWDATETDARMSGCQFHQGLRRSCHAGARVERVASPFLPNSFQGLFTRKSRRRRHCLVDQRDASA</sequence>
<keyword evidence="2" id="KW-1185">Reference proteome</keyword>
<name>A0ACC2FDT7_DALPE</name>